<evidence type="ECO:0000313" key="4">
    <source>
        <dbReference type="Proteomes" id="UP000070700"/>
    </source>
</evidence>
<protein>
    <submittedName>
        <fullName evidence="3">Putative UDP-glucuronosyltransferase 2A3</fullName>
    </submittedName>
</protein>
<sequence length="454" mass="49649">MPSSEIKLLICITPIYGHVMPIKAVASALVQRNYDVTVLTGSDYKAQIEAIGASFVPLDGEADITQVRLAELIETFVKVIPPPSGDALMLKTFIGWIPPQHLGVQKALQKMTAENPRDRIMVLFESAFRGTLPTLLGAGDIRPIGQIGIGVVPIMRLTSIDTAPWKSGSRVDQSEAGRIENVELTRKDKEKYTKSQARWEEILRENGAKNPGLWWSDVSFHCADRFIQMCAPSIEYPRSDAPAGLRFSGGLPPGLRDPMKSTPAWWNDIAVNPQKKRIVAVSQGTIAMDATQLIIPTMMAMKDQEDVLVVAALGKENAKLPEDFGVPQNSRYADFIPYDEMLQYSDVFVTNGGYGSVQHALGNGVPLIVGGVGADKPENAMRVAWAGVGINLETHQPSTEALYDAVMAILGDTKYSMRAKEIQEEMKSFDPIGVIEQNIEDVARISKEKSGVAE</sequence>
<dbReference type="OrthoDB" id="5835829at2759"/>
<feature type="domain" description="Erythromycin biosynthesis protein CIII-like C-terminal" evidence="2">
    <location>
        <begin position="309"/>
        <end position="428"/>
    </location>
</feature>
<reference evidence="3 4" key="1">
    <citation type="submission" date="2015-10" db="EMBL/GenBank/DDBJ databases">
        <title>Full genome of DAOMC 229536 Phialocephala scopiformis, a fungal endophyte of spruce producing the potent anti-insectan compound rugulosin.</title>
        <authorList>
            <consortium name="DOE Joint Genome Institute"/>
            <person name="Walker A.K."/>
            <person name="Frasz S.L."/>
            <person name="Seifert K.A."/>
            <person name="Miller J.D."/>
            <person name="Mondo S.J."/>
            <person name="Labutti K."/>
            <person name="Lipzen A."/>
            <person name="Dockter R."/>
            <person name="Kennedy M."/>
            <person name="Grigoriev I.V."/>
            <person name="Spatafora J.W."/>
        </authorList>
    </citation>
    <scope>NUCLEOTIDE SEQUENCE [LARGE SCALE GENOMIC DNA]</scope>
    <source>
        <strain evidence="3 4">CBS 120377</strain>
    </source>
</reference>
<dbReference type="AlphaFoldDB" id="A0A194XE29"/>
<evidence type="ECO:0000313" key="3">
    <source>
        <dbReference type="EMBL" id="KUJ18435.1"/>
    </source>
</evidence>
<dbReference type="PANTHER" id="PTHR48050">
    <property type="entry name" value="STEROL 3-BETA-GLUCOSYLTRANSFERASE"/>
    <property type="match status" value="1"/>
</dbReference>
<dbReference type="InterPro" id="IPR050426">
    <property type="entry name" value="Glycosyltransferase_28"/>
</dbReference>
<dbReference type="GeneID" id="28828109"/>
<dbReference type="InterPro" id="IPR002213">
    <property type="entry name" value="UDP_glucos_trans"/>
</dbReference>
<dbReference type="PANTHER" id="PTHR48050:SF13">
    <property type="entry name" value="STEROL 3-BETA-GLUCOSYLTRANSFERASE UGT80A2"/>
    <property type="match status" value="1"/>
</dbReference>
<proteinExistence type="predicted"/>
<dbReference type="InterPro" id="IPR010610">
    <property type="entry name" value="EryCIII-like_C"/>
</dbReference>
<gene>
    <name evidence="3" type="ORF">LY89DRAFT_717985</name>
</gene>
<evidence type="ECO:0000259" key="2">
    <source>
        <dbReference type="Pfam" id="PF06722"/>
    </source>
</evidence>
<dbReference type="RefSeq" id="XP_018072790.1">
    <property type="nucleotide sequence ID" value="XM_018218383.1"/>
</dbReference>
<keyword evidence="4" id="KW-1185">Reference proteome</keyword>
<dbReference type="CDD" id="cd03784">
    <property type="entry name" value="GT1_Gtf-like"/>
    <property type="match status" value="1"/>
</dbReference>
<organism evidence="3 4">
    <name type="scientific">Mollisia scopiformis</name>
    <name type="common">Conifer needle endophyte fungus</name>
    <name type="synonym">Phialocephala scopiformis</name>
    <dbReference type="NCBI Taxonomy" id="149040"/>
    <lineage>
        <taxon>Eukaryota</taxon>
        <taxon>Fungi</taxon>
        <taxon>Dikarya</taxon>
        <taxon>Ascomycota</taxon>
        <taxon>Pezizomycotina</taxon>
        <taxon>Leotiomycetes</taxon>
        <taxon>Helotiales</taxon>
        <taxon>Mollisiaceae</taxon>
        <taxon>Mollisia</taxon>
    </lineage>
</organism>
<dbReference type="EMBL" id="KQ947413">
    <property type="protein sequence ID" value="KUJ18435.1"/>
    <property type="molecule type" value="Genomic_DNA"/>
</dbReference>
<dbReference type="FunFam" id="3.40.50.2000:FF:000072">
    <property type="entry name" value="Glycosyl transferase"/>
    <property type="match status" value="1"/>
</dbReference>
<dbReference type="KEGG" id="psco:LY89DRAFT_717985"/>
<accession>A0A194XE29</accession>
<dbReference type="Gene3D" id="3.40.50.2000">
    <property type="entry name" value="Glycogen Phosphorylase B"/>
    <property type="match status" value="2"/>
</dbReference>
<dbReference type="Proteomes" id="UP000070700">
    <property type="component" value="Unassembled WGS sequence"/>
</dbReference>
<dbReference type="Pfam" id="PF06722">
    <property type="entry name" value="EryCIII-like_C"/>
    <property type="match status" value="1"/>
</dbReference>
<name>A0A194XE29_MOLSC</name>
<dbReference type="InParanoid" id="A0A194XE29"/>
<dbReference type="GO" id="GO:0008194">
    <property type="term" value="F:UDP-glycosyltransferase activity"/>
    <property type="evidence" value="ECO:0007669"/>
    <property type="project" value="InterPro"/>
</dbReference>
<dbReference type="GO" id="GO:0016758">
    <property type="term" value="F:hexosyltransferase activity"/>
    <property type="evidence" value="ECO:0007669"/>
    <property type="project" value="UniProtKB-ARBA"/>
</dbReference>
<keyword evidence="1 3" id="KW-0808">Transferase</keyword>
<evidence type="ECO:0000256" key="1">
    <source>
        <dbReference type="ARBA" id="ARBA00022679"/>
    </source>
</evidence>
<dbReference type="SUPFAM" id="SSF53756">
    <property type="entry name" value="UDP-Glycosyltransferase/glycogen phosphorylase"/>
    <property type="match status" value="1"/>
</dbReference>